<evidence type="ECO:0000256" key="5">
    <source>
        <dbReference type="SAM" id="MobiDB-lite"/>
    </source>
</evidence>
<keyword evidence="2 4" id="KW-0863">Zinc-finger</keyword>
<evidence type="ECO:0000256" key="1">
    <source>
        <dbReference type="ARBA" id="ARBA00022723"/>
    </source>
</evidence>
<keyword evidence="3" id="KW-0862">Zinc</keyword>
<name>A0ABP0VM08_9BRYO</name>
<dbReference type="PROSITE" id="PS51141">
    <property type="entry name" value="ZF_SBP"/>
    <property type="match status" value="1"/>
</dbReference>
<dbReference type="InterPro" id="IPR044817">
    <property type="entry name" value="SBP-like"/>
</dbReference>
<dbReference type="SUPFAM" id="SSF103612">
    <property type="entry name" value="SBT domain"/>
    <property type="match status" value="1"/>
</dbReference>
<gene>
    <name evidence="7" type="ORF">CSSPJE1EN1_LOCUS399</name>
</gene>
<evidence type="ECO:0000259" key="6">
    <source>
        <dbReference type="PROSITE" id="PS51141"/>
    </source>
</evidence>
<reference evidence="7 8" key="1">
    <citation type="submission" date="2024-02" db="EMBL/GenBank/DDBJ databases">
        <authorList>
            <consortium name="ELIXIR-Norway"/>
            <consortium name="Elixir Norway"/>
        </authorList>
    </citation>
    <scope>NUCLEOTIDE SEQUENCE [LARGE SCALE GENOMIC DNA]</scope>
</reference>
<evidence type="ECO:0000256" key="4">
    <source>
        <dbReference type="PROSITE-ProRule" id="PRU00470"/>
    </source>
</evidence>
<dbReference type="EMBL" id="OZ020096">
    <property type="protein sequence ID" value="CAK9254921.1"/>
    <property type="molecule type" value="Genomic_DNA"/>
</dbReference>
<dbReference type="Gene3D" id="4.10.1100.10">
    <property type="entry name" value="Transcription factor, SBP-box domain"/>
    <property type="match status" value="1"/>
</dbReference>
<evidence type="ECO:0000313" key="7">
    <source>
        <dbReference type="EMBL" id="CAK9254921.1"/>
    </source>
</evidence>
<sequence>MNSSTNTSDHEGDPNWTTVNYGDLEAWGNLHPSTSATKNVLGSSGIPGLAPTGRAGLQSNLLSSFAHQRYQESCGGMQHLNPNMVKREPGSQAGNQHSIGVSMNGGKTQESDHDYLPTRAMLYDAMQRDLIKTPHATTVVAQDKARAYTERATVATEDKARSYTEQASGDDFIPFLVKRHRAGSPGSQVPMCQVEGCNADLSKAKHYHRRHKVCELHSKASNVVISGHAQKFCQQCSRFHFLSEFDDGKRSCRKRLADHNRRRSKPQPSALTCDAAVECIGMKGEEDSDLSGSPASDSKSMLSHPKNCGSLSLVSLDDSDEQPASAKNNLQSNTPAAMFGTRVPKEHLDSSRRWMQQTSSQLYGMERTIWRNFHDSETASVAPVSVEDVRKAELSMKDKVGFLTRKSKEAGETALARTAFRQAYEERYFQEKDQHQETSGLESPSYSRIGFPGPACVTDGHLKQENQLSTIGIDDTSENCFQTLLPEMENDSIFTMGRKGKFEGADSIEFLFKQAEDMSKVVGVGLEWSKVVVTKQFGVVVKHIGEHSWSDLWKETSFSPMRIPIQKPPTKLSMFNLTPETSSKRFGVGLVGSRFQTRCVYVEDNKKQTGEMFPLIFELAEKMGLSENAKESNFQHPSRISSEAVEGEKNDHGGPLLETMEGGETDQGDTSSEPMDPMDVGESSQGGNSGEPMEGLESGQGGLSSGPTEVGGQSDQQSSPFQLRFQSVQARGPQDSNENKSLTVIVIPEVGGTFYEGLSNRQVQPDCRIKGAAIAPWLKFKFEILGGERKITTTTETACDLGGGQLRLHEDWNLGYCHDNITISLTCADPQAVRVSPGTVVAMDVMKRTMTETTTGSTSRANQVSGQASVQVQIPVVPIGVQAQGALDVTDTIVDSCALAVTIESSNTQFAGFDVNEVGCASSLVFSFVYPEEIVDVIPRGQKQFMRAGISKTLWPSIIGKWIPLDREDACLYTFKTERNIYSIRSLRRSHAERKEPILFMQQRYEVPFFINHAMSHIHYYENIELRGPGVQSLPKVVTKYPEI</sequence>
<feature type="compositionally biased region" description="Polar residues" evidence="5">
    <location>
        <begin position="631"/>
        <end position="641"/>
    </location>
</feature>
<dbReference type="Proteomes" id="UP001497444">
    <property type="component" value="Chromosome 1"/>
</dbReference>
<evidence type="ECO:0000313" key="8">
    <source>
        <dbReference type="Proteomes" id="UP001497444"/>
    </source>
</evidence>
<evidence type="ECO:0000256" key="2">
    <source>
        <dbReference type="ARBA" id="ARBA00022771"/>
    </source>
</evidence>
<organism evidence="7 8">
    <name type="scientific">Sphagnum jensenii</name>
    <dbReference type="NCBI Taxonomy" id="128206"/>
    <lineage>
        <taxon>Eukaryota</taxon>
        <taxon>Viridiplantae</taxon>
        <taxon>Streptophyta</taxon>
        <taxon>Embryophyta</taxon>
        <taxon>Bryophyta</taxon>
        <taxon>Sphagnophytina</taxon>
        <taxon>Sphagnopsida</taxon>
        <taxon>Sphagnales</taxon>
        <taxon>Sphagnaceae</taxon>
        <taxon>Sphagnum</taxon>
    </lineage>
</organism>
<feature type="region of interest" description="Disordered" evidence="5">
    <location>
        <begin position="629"/>
        <end position="719"/>
    </location>
</feature>
<feature type="compositionally biased region" description="Polar residues" evidence="5">
    <location>
        <begin position="290"/>
        <end position="301"/>
    </location>
</feature>
<evidence type="ECO:0000256" key="3">
    <source>
        <dbReference type="ARBA" id="ARBA00022833"/>
    </source>
</evidence>
<dbReference type="InterPro" id="IPR036893">
    <property type="entry name" value="SBP_sf"/>
</dbReference>
<feature type="domain" description="SBP-type" evidence="6">
    <location>
        <begin position="189"/>
        <end position="266"/>
    </location>
</feature>
<proteinExistence type="predicted"/>
<feature type="region of interest" description="Disordered" evidence="5">
    <location>
        <begin position="284"/>
        <end position="332"/>
    </location>
</feature>
<dbReference type="PANTHER" id="PTHR31251:SF169">
    <property type="entry name" value="SQUAMOSA PROMOTER-BINDING-LIKE PROTEIN 8"/>
    <property type="match status" value="1"/>
</dbReference>
<accession>A0ABP0VM08</accession>
<protein>
    <recommendedName>
        <fullName evidence="6">SBP-type domain-containing protein</fullName>
    </recommendedName>
</protein>
<keyword evidence="8" id="KW-1185">Reference proteome</keyword>
<keyword evidence="1" id="KW-0479">Metal-binding</keyword>
<dbReference type="InterPro" id="IPR004333">
    <property type="entry name" value="SBP_dom"/>
</dbReference>
<dbReference type="Pfam" id="PF03110">
    <property type="entry name" value="SBP"/>
    <property type="match status" value="1"/>
</dbReference>
<dbReference type="PANTHER" id="PTHR31251">
    <property type="entry name" value="SQUAMOSA PROMOTER-BINDING-LIKE PROTEIN 4"/>
    <property type="match status" value="1"/>
</dbReference>